<name>A0ABD3M495_EUCGL</name>
<dbReference type="AlphaFoldDB" id="A0ABD3M495"/>
<gene>
    <name evidence="3" type="ORF">ACJRO7_002436</name>
</gene>
<dbReference type="InterPro" id="IPR003130">
    <property type="entry name" value="GED"/>
</dbReference>
<organism evidence="3 4">
    <name type="scientific">Eucalyptus globulus</name>
    <name type="common">Tasmanian blue gum</name>
    <dbReference type="NCBI Taxonomy" id="34317"/>
    <lineage>
        <taxon>Eukaryota</taxon>
        <taxon>Viridiplantae</taxon>
        <taxon>Streptophyta</taxon>
        <taxon>Embryophyta</taxon>
        <taxon>Tracheophyta</taxon>
        <taxon>Spermatophyta</taxon>
        <taxon>Magnoliopsida</taxon>
        <taxon>eudicotyledons</taxon>
        <taxon>Gunneridae</taxon>
        <taxon>Pentapetalae</taxon>
        <taxon>rosids</taxon>
        <taxon>malvids</taxon>
        <taxon>Myrtales</taxon>
        <taxon>Myrtaceae</taxon>
        <taxon>Myrtoideae</taxon>
        <taxon>Eucalypteae</taxon>
        <taxon>Eucalyptus</taxon>
    </lineage>
</organism>
<keyword evidence="4" id="KW-1185">Reference proteome</keyword>
<evidence type="ECO:0000256" key="1">
    <source>
        <dbReference type="SAM" id="MobiDB-lite"/>
    </source>
</evidence>
<sequence>MYGMNRPDMKLLILSAKLDAEKFSDFFHSTLIFRYAVRRYPIEILHTSAPEADYLDAAIQSECNLKEISDDDEPPIKGSKDKKSNGPDSGKGPGLVFKITSKVPHKTVLKAHSAVVLKAETMAEKVEWLNKLRNVVLPSTGGQMKGESGLPLRQSLSDGSLCSCRSSLKIELWWMSQEVRGYVEAVLNSLGANVPKAVVLCQVVKAKEDTLNQLYSSIRDLTAVLPILHSFPESPRSNGPSSGDDWRSAFDAASNGHTDYLGLGRATVGGTVTLLKMVTLARHQIPVADVHRIYYRLHPHSQVRLTDTRCLKIMMDNDSQGILVGWVSLLLVV</sequence>
<feature type="region of interest" description="Disordered" evidence="1">
    <location>
        <begin position="68"/>
        <end position="94"/>
    </location>
</feature>
<comment type="caution">
    <text evidence="3">The sequence shown here is derived from an EMBL/GenBank/DDBJ whole genome shotgun (WGS) entry which is preliminary data.</text>
</comment>
<dbReference type="EMBL" id="JBJKBG010000001">
    <property type="protein sequence ID" value="KAL3755385.1"/>
    <property type="molecule type" value="Genomic_DNA"/>
</dbReference>
<evidence type="ECO:0000313" key="4">
    <source>
        <dbReference type="Proteomes" id="UP001634007"/>
    </source>
</evidence>
<reference evidence="3 4" key="1">
    <citation type="submission" date="2024-11" db="EMBL/GenBank/DDBJ databases">
        <title>Chromosome-level genome assembly of Eucalyptus globulus Labill. provides insights into its genome evolution.</title>
        <authorList>
            <person name="Li X."/>
        </authorList>
    </citation>
    <scope>NUCLEOTIDE SEQUENCE [LARGE SCALE GENOMIC DNA]</scope>
    <source>
        <strain evidence="3">CL2024</strain>
        <tissue evidence="3">Fresh tender leaves</tissue>
    </source>
</reference>
<protein>
    <recommendedName>
        <fullName evidence="2">Dynamin GTPase effector domain-containing protein</fullName>
    </recommendedName>
</protein>
<evidence type="ECO:0000259" key="2">
    <source>
        <dbReference type="Pfam" id="PF02212"/>
    </source>
</evidence>
<proteinExistence type="predicted"/>
<evidence type="ECO:0000313" key="3">
    <source>
        <dbReference type="EMBL" id="KAL3755385.1"/>
    </source>
</evidence>
<feature type="compositionally biased region" description="Basic and acidic residues" evidence="1">
    <location>
        <begin position="68"/>
        <end position="85"/>
    </location>
</feature>
<dbReference type="Proteomes" id="UP001634007">
    <property type="component" value="Unassembled WGS sequence"/>
</dbReference>
<accession>A0ABD3M495</accession>
<dbReference type="Pfam" id="PF02212">
    <property type="entry name" value="GED"/>
    <property type="match status" value="1"/>
</dbReference>
<feature type="domain" description="Dynamin GTPase effector" evidence="2">
    <location>
        <begin position="174"/>
        <end position="220"/>
    </location>
</feature>